<sequence>MPVDRIEEVLTEGEGALCGLDVEKIRQNADAVLREELYWFPVRHHSPAVARHLRTAIRERTPEIIFIEGPSDASELVTHIVDPKTKPPVAIYSSYRDDDNVLGLAGIASPGPDIPAKFASWYPLLPYSPEYVAMKEAAKLGAEVVFVDLPSHALVRSRAERGIPEEGASEVPREAIEAASEDAEPSPEEASSTMPSWETLAVESSLYKGLAAAAGYRSWDECWDALFEAPERFTDVESFRAELAYFCAAVRATTPRAQMENDGTFLRESHMLRMITKTLGERKIPASKAMMVCGGFHLFMARELGPERAIPKGTVYTTVTPYSYARTSDLTGYGAGNRAPAWYARLFERSLESPADAAPLAMVDHIVAVLAKARGDGELLSSADAISSSQHARMLASLRGRKSPSLDDVRDGLIACCCKGSMAQEGRYLAKAMVTVETGSALGRVTPALGRLPLVHDFYKQVDELELGDSIAKDARTKLTLDLRKPLDERRSVFFHRLAQIEIPYVELVSAGQESTLFREVWRIAWSPKVDGELAEKNLHGDTVEAAALARLDDELGATGQAVDEITGRLLKASKMDLPGMVQRLQQVAGEAVDSDARLAPLARALTDLVLLEAHTKRRGLSTDVVAELVDRCFGRACFAMPDAANAPPEEHGDVVSAIRSLSEVLLGERGESFDRELFVENAKSAFLYSEAPFLRGALSGVLTELRIQTTAELAAQVAAFAKARPEVLVTCGEFLTGVLQTSRTAVMLGADAIVAAIDELLKAAAWEQFLTLLPQTRGAFEGMHDRVRVSLADRVAVRYGLRAEEGDTIARLETTVEAAQQLVMLDTRVAEMMKSWEF</sequence>
<accession>A0A0K1PK86</accession>
<evidence type="ECO:0000313" key="2">
    <source>
        <dbReference type="EMBL" id="AKU93940.1"/>
    </source>
</evidence>
<dbReference type="PATRIC" id="fig|1391654.3.peg.609"/>
<reference evidence="2 3" key="1">
    <citation type="submission" date="2015-08" db="EMBL/GenBank/DDBJ databases">
        <authorList>
            <person name="Babu N.S."/>
            <person name="Beckwith C.J."/>
            <person name="Beseler K.G."/>
            <person name="Brison A."/>
            <person name="Carone J.V."/>
            <person name="Caskin T.P."/>
            <person name="Diamond M."/>
            <person name="Durham M.E."/>
            <person name="Foxe J.M."/>
            <person name="Go M."/>
            <person name="Henderson B.A."/>
            <person name="Jones I.B."/>
            <person name="McGettigan J.A."/>
            <person name="Micheletti S.J."/>
            <person name="Nasrallah M.E."/>
            <person name="Ortiz D."/>
            <person name="Piller C.R."/>
            <person name="Privatt S.R."/>
            <person name="Schneider S.L."/>
            <person name="Sharp S."/>
            <person name="Smith T.C."/>
            <person name="Stanton J.D."/>
            <person name="Ullery H.E."/>
            <person name="Wilson R.J."/>
            <person name="Serrano M.G."/>
            <person name="Buck G."/>
            <person name="Lee V."/>
            <person name="Wang Y."/>
            <person name="Carvalho R."/>
            <person name="Voegtly L."/>
            <person name="Shi R."/>
            <person name="Duckworth R."/>
            <person name="Johnson A."/>
            <person name="Loviza R."/>
            <person name="Walstead R."/>
            <person name="Shah Z."/>
            <person name="Kiflezghi M."/>
            <person name="Wade K."/>
            <person name="Ball S.L."/>
            <person name="Bradley K.W."/>
            <person name="Asai D.J."/>
            <person name="Bowman C.A."/>
            <person name="Russell D.A."/>
            <person name="Pope W.H."/>
            <person name="Jacobs-Sera D."/>
            <person name="Hendrix R.W."/>
            <person name="Hatfull G.F."/>
        </authorList>
    </citation>
    <scope>NUCLEOTIDE SEQUENCE [LARGE SCALE GENOMIC DNA]</scope>
    <source>
        <strain evidence="2 3">DSM 27648</strain>
    </source>
</reference>
<feature type="region of interest" description="Disordered" evidence="1">
    <location>
        <begin position="160"/>
        <end position="195"/>
    </location>
</feature>
<proteinExistence type="predicted"/>
<name>A0A0K1PK86_9BACT</name>
<dbReference type="Pfam" id="PF18934">
    <property type="entry name" value="DUF5682"/>
    <property type="match status" value="1"/>
</dbReference>
<dbReference type="EMBL" id="CP012333">
    <property type="protein sequence ID" value="AKU93940.1"/>
    <property type="molecule type" value="Genomic_DNA"/>
</dbReference>
<dbReference type="OrthoDB" id="9768066at2"/>
<gene>
    <name evidence="2" type="ORF">AKJ09_00604</name>
</gene>
<dbReference type="RefSeq" id="WP_146645614.1">
    <property type="nucleotide sequence ID" value="NZ_CP012333.1"/>
</dbReference>
<dbReference type="InterPro" id="IPR043737">
    <property type="entry name" value="DUF5682"/>
</dbReference>
<dbReference type="STRING" id="1391654.AKJ09_00604"/>
<dbReference type="KEGG" id="llu:AKJ09_00604"/>
<organism evidence="2 3">
    <name type="scientific">Labilithrix luteola</name>
    <dbReference type="NCBI Taxonomy" id="1391654"/>
    <lineage>
        <taxon>Bacteria</taxon>
        <taxon>Pseudomonadati</taxon>
        <taxon>Myxococcota</taxon>
        <taxon>Polyangia</taxon>
        <taxon>Polyangiales</taxon>
        <taxon>Labilitrichaceae</taxon>
        <taxon>Labilithrix</taxon>
    </lineage>
</organism>
<dbReference type="Proteomes" id="UP000064967">
    <property type="component" value="Chromosome"/>
</dbReference>
<keyword evidence="3" id="KW-1185">Reference proteome</keyword>
<evidence type="ECO:0000256" key="1">
    <source>
        <dbReference type="SAM" id="MobiDB-lite"/>
    </source>
</evidence>
<evidence type="ECO:0000313" key="3">
    <source>
        <dbReference type="Proteomes" id="UP000064967"/>
    </source>
</evidence>
<dbReference type="AlphaFoldDB" id="A0A0K1PK86"/>
<protein>
    <submittedName>
        <fullName evidence="2">Uncharacterized protein</fullName>
    </submittedName>
</protein>